<evidence type="ECO:0000256" key="5">
    <source>
        <dbReference type="ARBA" id="ARBA00022692"/>
    </source>
</evidence>
<evidence type="ECO:0000259" key="9">
    <source>
        <dbReference type="Pfam" id="PF12832"/>
    </source>
</evidence>
<feature type="transmembrane region" description="Helical" evidence="8">
    <location>
        <begin position="362"/>
        <end position="378"/>
    </location>
</feature>
<protein>
    <submittedName>
        <fullName evidence="10">Transporter, major facilitator family protein</fullName>
    </submittedName>
</protein>
<keyword evidence="6 8" id="KW-1133">Transmembrane helix</keyword>
<dbReference type="GeneID" id="84907456"/>
<sequence>MKPSVQISAFAWLALNFLGYFCAFGVVQPFFPLWLQSHHHSEFFIAFVMSSAYLFRFLGGLLLSKRVKRLDALLPTIRLATWGSVAALLAAAASVGWAWLLVALVWLFFAFNGGEMPLNETAASAWQKQIGLDYGRARLCGSGAYILGALLSGWVVAQFGAEQLIYLMVILLLVHGLMQLPRAAPALHNRAVASQEASLGYMALLRQPETRGMLLAVSLIQGSHAAYYTYGVIYWQSAGLAPQQISWLWSVAVVAEIVLFFFSRRLLGGAEVVRLMQVSVVLTAGRWLLMAATVNPWVLLAVQLLHAAGFSLSHFTMVRFIVGQPEKDMAKLQALYIGLASCVVVAVLTLLAGGLYQVQPSWAFAVMSVFALGALWVLPKREKVEAA</sequence>
<keyword evidence="4" id="KW-0997">Cell inner membrane</keyword>
<dbReference type="PANTHER" id="PTHR23522:SF10">
    <property type="entry name" value="3-PHENYLPROPIONIC ACID TRANSPORTER-RELATED"/>
    <property type="match status" value="1"/>
</dbReference>
<comment type="subcellular location">
    <subcellularLocation>
        <location evidence="1">Cell inner membrane</location>
        <topology evidence="1">Multi-pass membrane protein</topology>
    </subcellularLocation>
</comment>
<feature type="transmembrane region" description="Helical" evidence="8">
    <location>
        <begin position="212"/>
        <end position="233"/>
    </location>
</feature>
<dbReference type="EMBL" id="ACJW02000008">
    <property type="protein sequence ID" value="EEP66704.1"/>
    <property type="molecule type" value="Genomic_DNA"/>
</dbReference>
<dbReference type="RefSeq" id="WP_003798868.1">
    <property type="nucleotide sequence ID" value="NZ_GG665874.1"/>
</dbReference>
<keyword evidence="2" id="KW-0813">Transport</keyword>
<dbReference type="PANTHER" id="PTHR23522">
    <property type="entry name" value="BLL5896 PROTEIN"/>
    <property type="match status" value="1"/>
</dbReference>
<feature type="transmembrane region" description="Helical" evidence="8">
    <location>
        <begin position="300"/>
        <end position="322"/>
    </location>
</feature>
<dbReference type="Gene3D" id="1.20.1250.20">
    <property type="entry name" value="MFS general substrate transporter like domains"/>
    <property type="match status" value="2"/>
</dbReference>
<dbReference type="PIRSF" id="PIRSF004925">
    <property type="entry name" value="HcaT"/>
    <property type="match status" value="1"/>
</dbReference>
<dbReference type="NCBIfam" id="NF037955">
    <property type="entry name" value="mfs"/>
    <property type="match status" value="1"/>
</dbReference>
<feature type="transmembrane region" description="Helical" evidence="8">
    <location>
        <begin position="163"/>
        <end position="180"/>
    </location>
</feature>
<dbReference type="GO" id="GO:0005886">
    <property type="term" value="C:plasma membrane"/>
    <property type="evidence" value="ECO:0007669"/>
    <property type="project" value="UniProtKB-SubCell"/>
</dbReference>
<dbReference type="NCBIfam" id="NF008346">
    <property type="entry name" value="PRK11128.1"/>
    <property type="match status" value="1"/>
</dbReference>
<evidence type="ECO:0000256" key="4">
    <source>
        <dbReference type="ARBA" id="ARBA00022519"/>
    </source>
</evidence>
<feature type="transmembrane region" description="Helical" evidence="8">
    <location>
        <begin position="43"/>
        <end position="63"/>
    </location>
</feature>
<dbReference type="Pfam" id="PF12832">
    <property type="entry name" value="MFS_1_like"/>
    <property type="match status" value="1"/>
</dbReference>
<evidence type="ECO:0000256" key="1">
    <source>
        <dbReference type="ARBA" id="ARBA00004429"/>
    </source>
</evidence>
<dbReference type="GO" id="GO:0030395">
    <property type="term" value="F:lactose binding"/>
    <property type="evidence" value="ECO:0007669"/>
    <property type="project" value="TreeGrafter"/>
</dbReference>
<dbReference type="InterPro" id="IPR026032">
    <property type="entry name" value="HcaT-like"/>
</dbReference>
<evidence type="ECO:0000256" key="8">
    <source>
        <dbReference type="SAM" id="Phobius"/>
    </source>
</evidence>
<keyword evidence="11" id="KW-1185">Reference proteome</keyword>
<evidence type="ECO:0000256" key="3">
    <source>
        <dbReference type="ARBA" id="ARBA00022475"/>
    </source>
</evidence>
<evidence type="ECO:0000256" key="2">
    <source>
        <dbReference type="ARBA" id="ARBA00022448"/>
    </source>
</evidence>
<dbReference type="InterPro" id="IPR024989">
    <property type="entry name" value="MFS_assoc_dom"/>
</dbReference>
<feature type="transmembrane region" description="Helical" evidence="8">
    <location>
        <begin position="245"/>
        <end position="263"/>
    </location>
</feature>
<dbReference type="AlphaFoldDB" id="C4GN19"/>
<keyword evidence="3" id="KW-1003">Cell membrane</keyword>
<dbReference type="HOGENOM" id="CLU_013133_6_0_4"/>
<evidence type="ECO:0000256" key="7">
    <source>
        <dbReference type="ARBA" id="ARBA00023136"/>
    </source>
</evidence>
<dbReference type="SUPFAM" id="SSF103473">
    <property type="entry name" value="MFS general substrate transporter"/>
    <property type="match status" value="1"/>
</dbReference>
<gene>
    <name evidence="10" type="ORF">GCWU000324_03107</name>
</gene>
<comment type="caution">
    <text evidence="10">The sequence shown here is derived from an EMBL/GenBank/DDBJ whole genome shotgun (WGS) entry which is preliminary data.</text>
</comment>
<organism evidence="10 11">
    <name type="scientific">Kingella oralis ATCC 51147</name>
    <dbReference type="NCBI Taxonomy" id="629741"/>
    <lineage>
        <taxon>Bacteria</taxon>
        <taxon>Pseudomonadati</taxon>
        <taxon>Pseudomonadota</taxon>
        <taxon>Betaproteobacteria</taxon>
        <taxon>Neisseriales</taxon>
        <taxon>Neisseriaceae</taxon>
        <taxon>Kingella</taxon>
    </lineage>
</organism>
<dbReference type="InterPro" id="IPR036259">
    <property type="entry name" value="MFS_trans_sf"/>
</dbReference>
<evidence type="ECO:0000313" key="10">
    <source>
        <dbReference type="EMBL" id="EEP66704.1"/>
    </source>
</evidence>
<feature type="transmembrane region" description="Helical" evidence="8">
    <location>
        <begin position="334"/>
        <end position="356"/>
    </location>
</feature>
<name>C4GN19_9NEIS</name>
<evidence type="ECO:0000256" key="6">
    <source>
        <dbReference type="ARBA" id="ARBA00022989"/>
    </source>
</evidence>
<feature type="transmembrane region" description="Helical" evidence="8">
    <location>
        <begin position="7"/>
        <end position="31"/>
    </location>
</feature>
<feature type="transmembrane region" description="Helical" evidence="8">
    <location>
        <begin position="275"/>
        <end position="294"/>
    </location>
</feature>
<reference evidence="10" key="1">
    <citation type="submission" date="2009-04" db="EMBL/GenBank/DDBJ databases">
        <authorList>
            <person name="Weinstock G."/>
            <person name="Sodergren E."/>
            <person name="Clifton S."/>
            <person name="Fulton L."/>
            <person name="Fulton B."/>
            <person name="Courtney L."/>
            <person name="Fronick C."/>
            <person name="Harrison M."/>
            <person name="Strong C."/>
            <person name="Farmer C."/>
            <person name="Delahaunty K."/>
            <person name="Markovic C."/>
            <person name="Hall O."/>
            <person name="Minx P."/>
            <person name="Tomlinson C."/>
            <person name="Mitreva M."/>
            <person name="Nelson J."/>
            <person name="Hou S."/>
            <person name="Wollam A."/>
            <person name="Pepin K.H."/>
            <person name="Johnson M."/>
            <person name="Bhonagiri V."/>
            <person name="Nash W.E."/>
            <person name="Warren W."/>
            <person name="Chinwalla A."/>
            <person name="Mardis E.R."/>
            <person name="Wilson R.K."/>
        </authorList>
    </citation>
    <scope>NUCLEOTIDE SEQUENCE [LARGE SCALE GENOMIC DNA]</scope>
    <source>
        <strain evidence="10">ATCC 51147</strain>
    </source>
</reference>
<evidence type="ECO:0000313" key="11">
    <source>
        <dbReference type="Proteomes" id="UP000003009"/>
    </source>
</evidence>
<dbReference type="Proteomes" id="UP000003009">
    <property type="component" value="Unassembled WGS sequence"/>
</dbReference>
<keyword evidence="5 8" id="KW-0812">Transmembrane</keyword>
<proteinExistence type="predicted"/>
<dbReference type="STRING" id="629741.GCWU000324_03107"/>
<feature type="domain" description="Major facilitator superfamily associated" evidence="9">
    <location>
        <begin position="12"/>
        <end position="365"/>
    </location>
</feature>
<accession>C4GN19</accession>
<dbReference type="GO" id="GO:0015528">
    <property type="term" value="F:lactose:proton symporter activity"/>
    <property type="evidence" value="ECO:0007669"/>
    <property type="project" value="TreeGrafter"/>
</dbReference>
<keyword evidence="7 8" id="KW-0472">Membrane</keyword>